<gene>
    <name evidence="2" type="ORF">DSM101010T_01450</name>
</gene>
<organism evidence="2 3">
    <name type="scientific">Desulfovibrio subterraneus</name>
    <dbReference type="NCBI Taxonomy" id="2718620"/>
    <lineage>
        <taxon>Bacteria</taxon>
        <taxon>Pseudomonadati</taxon>
        <taxon>Thermodesulfobacteriota</taxon>
        <taxon>Desulfovibrionia</taxon>
        <taxon>Desulfovibrionales</taxon>
        <taxon>Desulfovibrionaceae</taxon>
        <taxon>Desulfovibrio</taxon>
    </lineage>
</organism>
<name>A0A7J0BDL0_9BACT</name>
<dbReference type="InterPro" id="IPR007236">
    <property type="entry name" value="SlyX"/>
</dbReference>
<evidence type="ECO:0000313" key="2">
    <source>
        <dbReference type="EMBL" id="GFM31780.1"/>
    </source>
</evidence>
<feature type="coiled-coil region" evidence="1">
    <location>
        <begin position="1"/>
        <end position="42"/>
    </location>
</feature>
<sequence length="73" mass="8402">MKTLEERIAQLEETIYFQDQTIRQLNEAITAQQFQMDEMEKMFIAMRAKLRTLAPLLDEGGTDDGPPPHYGSV</sequence>
<reference evidence="2 3" key="1">
    <citation type="submission" date="2020-05" db="EMBL/GenBank/DDBJ databases">
        <title>Draft genome sequence of Desulfovibrio sp. strain HN2T.</title>
        <authorList>
            <person name="Ueno A."/>
            <person name="Tamazawa S."/>
            <person name="Tamamura S."/>
            <person name="Murakami T."/>
            <person name="Kiyama T."/>
            <person name="Inomata H."/>
            <person name="Amano Y."/>
            <person name="Miyakawa K."/>
            <person name="Tamaki H."/>
            <person name="Naganuma T."/>
            <person name="Kaneko K."/>
        </authorList>
    </citation>
    <scope>NUCLEOTIDE SEQUENCE [LARGE SCALE GENOMIC DNA]</scope>
    <source>
        <strain evidence="2 3">HN2</strain>
    </source>
</reference>
<keyword evidence="1" id="KW-0175">Coiled coil</keyword>
<dbReference type="PANTHER" id="PTHR36508">
    <property type="entry name" value="PROTEIN SLYX"/>
    <property type="match status" value="1"/>
</dbReference>
<accession>A0A7J0BDL0</accession>
<protein>
    <submittedName>
        <fullName evidence="2">SlyX protein</fullName>
    </submittedName>
</protein>
<dbReference type="RefSeq" id="WP_174403485.1">
    <property type="nucleotide sequence ID" value="NZ_BLVO01000004.1"/>
</dbReference>
<dbReference type="Proteomes" id="UP000503840">
    <property type="component" value="Unassembled WGS sequence"/>
</dbReference>
<dbReference type="EMBL" id="BLVO01000004">
    <property type="protein sequence ID" value="GFM31780.1"/>
    <property type="molecule type" value="Genomic_DNA"/>
</dbReference>
<dbReference type="Pfam" id="PF04102">
    <property type="entry name" value="SlyX"/>
    <property type="match status" value="1"/>
</dbReference>
<evidence type="ECO:0000313" key="3">
    <source>
        <dbReference type="Proteomes" id="UP000503840"/>
    </source>
</evidence>
<evidence type="ECO:0000256" key="1">
    <source>
        <dbReference type="SAM" id="Coils"/>
    </source>
</evidence>
<dbReference type="AlphaFoldDB" id="A0A7J0BDL0"/>
<dbReference type="PANTHER" id="PTHR36508:SF1">
    <property type="entry name" value="PROTEIN SLYX"/>
    <property type="match status" value="1"/>
</dbReference>
<dbReference type="HAMAP" id="MF_00715">
    <property type="entry name" value="SlyX"/>
    <property type="match status" value="1"/>
</dbReference>
<comment type="caution">
    <text evidence="2">The sequence shown here is derived from an EMBL/GenBank/DDBJ whole genome shotgun (WGS) entry which is preliminary data.</text>
</comment>
<dbReference type="Gene3D" id="1.20.5.300">
    <property type="match status" value="1"/>
</dbReference>
<keyword evidence="3" id="KW-1185">Reference proteome</keyword>
<proteinExistence type="inferred from homology"/>